<evidence type="ECO:0000313" key="1">
    <source>
        <dbReference type="EMBL" id="AHL22146.1"/>
    </source>
</evidence>
<dbReference type="AlphaFoldDB" id="W8P096"/>
<sequence length="43" mass="4794">MGDITLSILFESYCNEVKVGSMSQENMTFNSLRVLLQHGSGTR</sequence>
<dbReference type="HOGENOM" id="CLU_3228026_0_0_2"/>
<dbReference type="EMBL" id="CP007264">
    <property type="protein sequence ID" value="AHL22146.1"/>
    <property type="molecule type" value="Genomic_DNA"/>
</dbReference>
<gene>
    <name evidence="1" type="ORF">BD01_0521</name>
</gene>
<dbReference type="KEGG" id="tnu:BD01_0521"/>
<accession>W8P096</accession>
<dbReference type="Proteomes" id="UP000019434">
    <property type="component" value="Chromosome"/>
</dbReference>
<name>W8P096_9EURY</name>
<keyword evidence="2" id="KW-1185">Reference proteome</keyword>
<reference evidence="1 2" key="1">
    <citation type="submission" date="2014-02" db="EMBL/GenBank/DDBJ databases">
        <title>Genome Sequence of an Hyperthermophilic Archaeon, Thermococcus nautili 30-1, producing viral vesicles.</title>
        <authorList>
            <person name="Oberto J."/>
            <person name="Gaudin M."/>
            <person name="Cossu M."/>
            <person name="Gorlas A."/>
            <person name="Slesarev A."/>
            <person name="Marguet E."/>
            <person name="Forterre P."/>
        </authorList>
    </citation>
    <scope>NUCLEOTIDE SEQUENCE [LARGE SCALE GENOMIC DNA]</scope>
    <source>
        <strain evidence="1 2">30-1</strain>
    </source>
</reference>
<evidence type="ECO:0000313" key="2">
    <source>
        <dbReference type="Proteomes" id="UP000019434"/>
    </source>
</evidence>
<protein>
    <submittedName>
        <fullName evidence="1">Uncharacterized protein</fullName>
    </submittedName>
</protein>
<organism evidence="1 2">
    <name type="scientific">Thermococcus nautili</name>
    <dbReference type="NCBI Taxonomy" id="195522"/>
    <lineage>
        <taxon>Archaea</taxon>
        <taxon>Methanobacteriati</taxon>
        <taxon>Methanobacteriota</taxon>
        <taxon>Thermococci</taxon>
        <taxon>Thermococcales</taxon>
        <taxon>Thermococcaceae</taxon>
        <taxon>Thermococcus</taxon>
    </lineage>
</organism>
<proteinExistence type="predicted"/>